<proteinExistence type="inferred from homology"/>
<dbReference type="FunFam" id="3.30.1130.10:FF:000002">
    <property type="entry name" value="7,8-dihydroneopterin aldolase"/>
    <property type="match status" value="1"/>
</dbReference>
<dbReference type="OrthoDB" id="9810587at2"/>
<dbReference type="EC" id="4.1.2.25" evidence="8"/>
<evidence type="ECO:0000256" key="4">
    <source>
        <dbReference type="ARBA" id="ARBA00005708"/>
    </source>
</evidence>
<evidence type="ECO:0000256" key="8">
    <source>
        <dbReference type="RuleBase" id="RU362079"/>
    </source>
</evidence>
<dbReference type="Gene3D" id="3.30.1130.10">
    <property type="match status" value="1"/>
</dbReference>
<reference evidence="10 11" key="1">
    <citation type="submission" date="2014-11" db="EMBL/GenBank/DDBJ databases">
        <title>Pan-genome of Gallibacterium spp.</title>
        <authorList>
            <person name="Kudirkiene E."/>
            <person name="Bojesen A.M."/>
        </authorList>
    </citation>
    <scope>NUCLEOTIDE SEQUENCE [LARGE SCALE GENOMIC DNA]</scope>
    <source>
        <strain evidence="10 11">F150</strain>
    </source>
</reference>
<keyword evidence="5 8" id="KW-0289">Folate biosynthesis</keyword>
<dbReference type="PANTHER" id="PTHR42844:SF1">
    <property type="entry name" value="DIHYDRONEOPTERIN ALDOLASE 1-RELATED"/>
    <property type="match status" value="1"/>
</dbReference>
<evidence type="ECO:0000313" key="10">
    <source>
        <dbReference type="EMBL" id="OBW95528.1"/>
    </source>
</evidence>
<comment type="function">
    <text evidence="8">Catalyzes the conversion of 7,8-dihydroneopterin to 6-hydroxymethyl-7,8-dihydropterin.</text>
</comment>
<dbReference type="GO" id="GO:0046656">
    <property type="term" value="P:folic acid biosynthetic process"/>
    <property type="evidence" value="ECO:0007669"/>
    <property type="project" value="UniProtKB-UniRule"/>
</dbReference>
<comment type="pathway">
    <text evidence="3 8">Cofactor biosynthesis; tetrahydrofolate biosynthesis; 2-amino-4-hydroxy-6-hydroxymethyl-7,8-dihydropteridine diphosphate from 7,8-dihydroneopterin triphosphate: step 3/4.</text>
</comment>
<dbReference type="GO" id="GO:0004150">
    <property type="term" value="F:dihydroneopterin aldolase activity"/>
    <property type="evidence" value="ECO:0007669"/>
    <property type="project" value="UniProtKB-UniRule"/>
</dbReference>
<gene>
    <name evidence="10" type="ORF">QS62_02860</name>
</gene>
<evidence type="ECO:0000256" key="3">
    <source>
        <dbReference type="ARBA" id="ARBA00005013"/>
    </source>
</evidence>
<accession>A0A1A7P0M7</accession>
<dbReference type="SUPFAM" id="SSF55620">
    <property type="entry name" value="Tetrahydrobiopterin biosynthesis enzymes-like"/>
    <property type="match status" value="1"/>
</dbReference>
<evidence type="ECO:0000256" key="7">
    <source>
        <dbReference type="ARBA" id="ARBA00023239"/>
    </source>
</evidence>
<comment type="catalytic activity">
    <reaction evidence="2 8">
        <text>7,8-dihydroneopterin = 6-hydroxymethyl-7,8-dihydropterin + glycolaldehyde</text>
        <dbReference type="Rhea" id="RHEA:10540"/>
        <dbReference type="ChEBI" id="CHEBI:17001"/>
        <dbReference type="ChEBI" id="CHEBI:17071"/>
        <dbReference type="ChEBI" id="CHEBI:44841"/>
        <dbReference type="EC" id="4.1.2.25"/>
    </reaction>
</comment>
<dbReference type="GO" id="GO:0016853">
    <property type="term" value="F:isomerase activity"/>
    <property type="evidence" value="ECO:0007669"/>
    <property type="project" value="UniProtKB-KW"/>
</dbReference>
<dbReference type="AlphaFoldDB" id="A0A1A7P0M7"/>
<dbReference type="SMART" id="SM00905">
    <property type="entry name" value="FolB"/>
    <property type="match status" value="1"/>
</dbReference>
<dbReference type="NCBIfam" id="TIGR00525">
    <property type="entry name" value="folB"/>
    <property type="match status" value="1"/>
</dbReference>
<comment type="catalytic activity">
    <reaction evidence="1">
        <text>7,8-dihydroneopterin = 7,8-dihydromonapterin</text>
        <dbReference type="Rhea" id="RHEA:45328"/>
        <dbReference type="ChEBI" id="CHEBI:17001"/>
        <dbReference type="ChEBI" id="CHEBI:71175"/>
        <dbReference type="EC" id="5.1.99.8"/>
    </reaction>
</comment>
<dbReference type="GO" id="GO:0005737">
    <property type="term" value="C:cytoplasm"/>
    <property type="evidence" value="ECO:0007669"/>
    <property type="project" value="TreeGrafter"/>
</dbReference>
<comment type="similarity">
    <text evidence="4 8">Belongs to the DHNA family.</text>
</comment>
<protein>
    <recommendedName>
        <fullName evidence="8">7,8-dihydroneopterin aldolase</fullName>
        <ecNumber evidence="8">4.1.2.25</ecNumber>
    </recommendedName>
</protein>
<evidence type="ECO:0000313" key="11">
    <source>
        <dbReference type="Proteomes" id="UP000092649"/>
    </source>
</evidence>
<dbReference type="NCBIfam" id="TIGR00526">
    <property type="entry name" value="folB_dom"/>
    <property type="match status" value="1"/>
</dbReference>
<dbReference type="InterPro" id="IPR006157">
    <property type="entry name" value="FolB_dom"/>
</dbReference>
<dbReference type="InterPro" id="IPR006156">
    <property type="entry name" value="Dihydroneopterin_aldolase"/>
</dbReference>
<evidence type="ECO:0000259" key="9">
    <source>
        <dbReference type="SMART" id="SM00905"/>
    </source>
</evidence>
<organism evidence="10 11">
    <name type="scientific">Gallibacterium salpingitidis</name>
    <dbReference type="NCBI Taxonomy" id="505341"/>
    <lineage>
        <taxon>Bacteria</taxon>
        <taxon>Pseudomonadati</taxon>
        <taxon>Pseudomonadota</taxon>
        <taxon>Gammaproteobacteria</taxon>
        <taxon>Pasteurellales</taxon>
        <taxon>Pasteurellaceae</taxon>
        <taxon>Gallibacterium</taxon>
    </lineage>
</organism>
<evidence type="ECO:0000256" key="1">
    <source>
        <dbReference type="ARBA" id="ARBA00000693"/>
    </source>
</evidence>
<comment type="caution">
    <text evidence="10">The sequence shown here is derived from an EMBL/GenBank/DDBJ whole genome shotgun (WGS) entry which is preliminary data.</text>
</comment>
<keyword evidence="7 8" id="KW-0456">Lyase</keyword>
<dbReference type="RefSeq" id="WP_066105628.1">
    <property type="nucleotide sequence ID" value="NZ_JTJL01000011.1"/>
</dbReference>
<dbReference type="PATRIC" id="fig|505341.3.peg.578"/>
<sequence>MSKEYIFIEELTVFTQIGVYDWEQKIKQKLIFDIEMAWDSEQAAKTDDVQYCLNYAEVSEFILNYVEKRAFSLIERVAYEVIEQLHQQFHIQHIRLKLRKPDAVAQAKAVGIVVEKSFTA</sequence>
<dbReference type="PANTHER" id="PTHR42844">
    <property type="entry name" value="DIHYDRONEOPTERIN ALDOLASE 1-RELATED"/>
    <property type="match status" value="1"/>
</dbReference>
<dbReference type="Proteomes" id="UP000092649">
    <property type="component" value="Unassembled WGS sequence"/>
</dbReference>
<keyword evidence="6" id="KW-0413">Isomerase</keyword>
<evidence type="ECO:0000256" key="5">
    <source>
        <dbReference type="ARBA" id="ARBA00022909"/>
    </source>
</evidence>
<dbReference type="GO" id="GO:0046654">
    <property type="term" value="P:tetrahydrofolate biosynthetic process"/>
    <property type="evidence" value="ECO:0007669"/>
    <property type="project" value="UniProtKB-UniRule"/>
</dbReference>
<feature type="domain" description="Dihydroneopterin aldolase/epimerase" evidence="9">
    <location>
        <begin position="6"/>
        <end position="116"/>
    </location>
</feature>
<name>A0A1A7P0M7_9PAST</name>
<dbReference type="EMBL" id="JTJL01000011">
    <property type="protein sequence ID" value="OBW95528.1"/>
    <property type="molecule type" value="Genomic_DNA"/>
</dbReference>
<evidence type="ECO:0000256" key="6">
    <source>
        <dbReference type="ARBA" id="ARBA00023235"/>
    </source>
</evidence>
<dbReference type="InterPro" id="IPR043133">
    <property type="entry name" value="GTP-CH-I_C/QueF"/>
</dbReference>
<dbReference type="Pfam" id="PF02152">
    <property type="entry name" value="FolB"/>
    <property type="match status" value="1"/>
</dbReference>
<evidence type="ECO:0000256" key="2">
    <source>
        <dbReference type="ARBA" id="ARBA00001353"/>
    </source>
</evidence>
<dbReference type="UniPathway" id="UPA00077">
    <property type="reaction ID" value="UER00154"/>
</dbReference>
<dbReference type="CDD" id="cd00534">
    <property type="entry name" value="DHNA_DHNTPE"/>
    <property type="match status" value="1"/>
</dbReference>
<keyword evidence="11" id="KW-1185">Reference proteome</keyword>